<dbReference type="InterPro" id="IPR005471">
    <property type="entry name" value="Tscrpt_reg_IclR_N"/>
</dbReference>
<dbReference type="EMBL" id="JBEZFP010000049">
    <property type="protein sequence ID" value="MEU8135773.1"/>
    <property type="molecule type" value="Genomic_DNA"/>
</dbReference>
<dbReference type="InterPro" id="IPR050707">
    <property type="entry name" value="HTH_MetabolicPath_Reg"/>
</dbReference>
<comment type="caution">
    <text evidence="7">The sequence shown here is derived from an EMBL/GenBank/DDBJ whole genome shotgun (WGS) entry which is preliminary data.</text>
</comment>
<feature type="region of interest" description="Disordered" evidence="4">
    <location>
        <begin position="327"/>
        <end position="373"/>
    </location>
</feature>
<feature type="domain" description="IclR-ED" evidence="6">
    <location>
        <begin position="69"/>
        <end position="329"/>
    </location>
</feature>
<dbReference type="PROSITE" id="PS51078">
    <property type="entry name" value="ICLR_ED"/>
    <property type="match status" value="1"/>
</dbReference>
<keyword evidence="2" id="KW-0238">DNA-binding</keyword>
<dbReference type="SUPFAM" id="SSF46785">
    <property type="entry name" value="Winged helix' DNA-binding domain"/>
    <property type="match status" value="1"/>
</dbReference>
<evidence type="ECO:0000256" key="4">
    <source>
        <dbReference type="SAM" id="MobiDB-lite"/>
    </source>
</evidence>
<dbReference type="InterPro" id="IPR014757">
    <property type="entry name" value="Tscrpt_reg_IclR_C"/>
</dbReference>
<evidence type="ECO:0000259" key="5">
    <source>
        <dbReference type="PROSITE" id="PS51077"/>
    </source>
</evidence>
<evidence type="ECO:0000256" key="2">
    <source>
        <dbReference type="ARBA" id="ARBA00023125"/>
    </source>
</evidence>
<sequence length="373" mass="38590">MSRPSPQTDRLIALVDLLAAHPSEDFTLAEIARGLGVGKATVHPMLTTLTRAGWLLRHPVRRTYRLGPAIVAAGRAAATGETPLDLTRPVMRTLSAETGLGALALVPCGDAADADDLRVGELVRTGTSREGALGLRLGDRVRPRPPLGAVTVAWAGPDAVDAWLSALDAEPAVAVPGSRTYLRGVPPESPVVTEARRTLLPALAGVRRRGWALETVDHLRDRLGALVRDLEIDLGTGDWDIAGRTAALRRAMNEVGQAFDLAEALPAVIDPDTEYRASSINAPVFDADGSVAVVLCLIDHHAPVVGRDVIALGERVHAAAETVTRALGGRAPGPDGCTPGLSAAAERAAGSAGSAGSAGTVEPFEPSEAADGS</sequence>
<dbReference type="PROSITE" id="PS51077">
    <property type="entry name" value="HTH_ICLR"/>
    <property type="match status" value="1"/>
</dbReference>
<evidence type="ECO:0000256" key="3">
    <source>
        <dbReference type="ARBA" id="ARBA00023163"/>
    </source>
</evidence>
<organism evidence="7 8">
    <name type="scientific">Streptodolium elevatio</name>
    <dbReference type="NCBI Taxonomy" id="3157996"/>
    <lineage>
        <taxon>Bacteria</taxon>
        <taxon>Bacillati</taxon>
        <taxon>Actinomycetota</taxon>
        <taxon>Actinomycetes</taxon>
        <taxon>Kitasatosporales</taxon>
        <taxon>Streptomycetaceae</taxon>
        <taxon>Streptodolium</taxon>
    </lineage>
</organism>
<dbReference type="Pfam" id="PF09339">
    <property type="entry name" value="HTH_IclR"/>
    <property type="match status" value="1"/>
</dbReference>
<gene>
    <name evidence="7" type="ORF">AB0C36_19915</name>
</gene>
<dbReference type="PANTHER" id="PTHR30136:SF35">
    <property type="entry name" value="HTH-TYPE TRANSCRIPTIONAL REGULATOR RV1719"/>
    <property type="match status" value="1"/>
</dbReference>
<keyword evidence="3" id="KW-0804">Transcription</keyword>
<evidence type="ECO:0000256" key="1">
    <source>
        <dbReference type="ARBA" id="ARBA00023015"/>
    </source>
</evidence>
<dbReference type="InterPro" id="IPR029016">
    <property type="entry name" value="GAF-like_dom_sf"/>
</dbReference>
<proteinExistence type="predicted"/>
<dbReference type="PANTHER" id="PTHR30136">
    <property type="entry name" value="HELIX-TURN-HELIX TRANSCRIPTIONAL REGULATOR, ICLR FAMILY"/>
    <property type="match status" value="1"/>
</dbReference>
<dbReference type="InterPro" id="IPR036388">
    <property type="entry name" value="WH-like_DNA-bd_sf"/>
</dbReference>
<dbReference type="Proteomes" id="UP001551482">
    <property type="component" value="Unassembled WGS sequence"/>
</dbReference>
<reference evidence="7 8" key="1">
    <citation type="submission" date="2024-06" db="EMBL/GenBank/DDBJ databases">
        <title>The Natural Products Discovery Center: Release of the First 8490 Sequenced Strains for Exploring Actinobacteria Biosynthetic Diversity.</title>
        <authorList>
            <person name="Kalkreuter E."/>
            <person name="Kautsar S.A."/>
            <person name="Yang D."/>
            <person name="Bader C.D."/>
            <person name="Teijaro C.N."/>
            <person name="Fluegel L."/>
            <person name="Davis C.M."/>
            <person name="Simpson J.R."/>
            <person name="Lauterbach L."/>
            <person name="Steele A.D."/>
            <person name="Gui C."/>
            <person name="Meng S."/>
            <person name="Li G."/>
            <person name="Viehrig K."/>
            <person name="Ye F."/>
            <person name="Su P."/>
            <person name="Kiefer A.F."/>
            <person name="Nichols A."/>
            <person name="Cepeda A.J."/>
            <person name="Yan W."/>
            <person name="Fan B."/>
            <person name="Jiang Y."/>
            <person name="Adhikari A."/>
            <person name="Zheng C.-J."/>
            <person name="Schuster L."/>
            <person name="Cowan T.M."/>
            <person name="Smanski M.J."/>
            <person name="Chevrette M.G."/>
            <person name="De Carvalho L.P.S."/>
            <person name="Shen B."/>
        </authorList>
    </citation>
    <scope>NUCLEOTIDE SEQUENCE [LARGE SCALE GENOMIC DNA]</scope>
    <source>
        <strain evidence="7 8">NPDC048946</strain>
    </source>
</reference>
<accession>A0ABV3DJ43</accession>
<keyword evidence="8" id="KW-1185">Reference proteome</keyword>
<protein>
    <submittedName>
        <fullName evidence="7">Helix-turn-helix domain-containing protein</fullName>
    </submittedName>
</protein>
<evidence type="ECO:0000313" key="7">
    <source>
        <dbReference type="EMBL" id="MEU8135773.1"/>
    </source>
</evidence>
<feature type="compositionally biased region" description="Low complexity" evidence="4">
    <location>
        <begin position="342"/>
        <end position="359"/>
    </location>
</feature>
<keyword evidence="1" id="KW-0805">Transcription regulation</keyword>
<dbReference type="SMART" id="SM00346">
    <property type="entry name" value="HTH_ICLR"/>
    <property type="match status" value="1"/>
</dbReference>
<dbReference type="Gene3D" id="3.30.450.40">
    <property type="match status" value="1"/>
</dbReference>
<dbReference type="RefSeq" id="WP_358355772.1">
    <property type="nucleotide sequence ID" value="NZ_JBEZFP010000049.1"/>
</dbReference>
<evidence type="ECO:0000259" key="6">
    <source>
        <dbReference type="PROSITE" id="PS51078"/>
    </source>
</evidence>
<dbReference type="InterPro" id="IPR036390">
    <property type="entry name" value="WH_DNA-bd_sf"/>
</dbReference>
<dbReference type="Gene3D" id="1.10.10.10">
    <property type="entry name" value="Winged helix-like DNA-binding domain superfamily/Winged helix DNA-binding domain"/>
    <property type="match status" value="1"/>
</dbReference>
<feature type="domain" description="HTH iclR-type" evidence="5">
    <location>
        <begin position="5"/>
        <end position="68"/>
    </location>
</feature>
<name>A0ABV3DJ43_9ACTN</name>
<evidence type="ECO:0000313" key="8">
    <source>
        <dbReference type="Proteomes" id="UP001551482"/>
    </source>
</evidence>